<dbReference type="PROSITE" id="PS50157">
    <property type="entry name" value="ZINC_FINGER_C2H2_2"/>
    <property type="match status" value="2"/>
</dbReference>
<evidence type="ECO:0000256" key="5">
    <source>
        <dbReference type="PROSITE-ProRule" id="PRU00042"/>
    </source>
</evidence>
<dbReference type="Proteomes" id="UP000187283">
    <property type="component" value="Unassembled WGS sequence"/>
</dbReference>
<protein>
    <submittedName>
        <fullName evidence="7">Zinc finger protein</fullName>
    </submittedName>
</protein>
<dbReference type="OrthoDB" id="6077919at2759"/>
<dbReference type="GO" id="GO:0005667">
    <property type="term" value="C:transcription regulator complex"/>
    <property type="evidence" value="ECO:0007669"/>
    <property type="project" value="TreeGrafter"/>
</dbReference>
<evidence type="ECO:0000313" key="7">
    <source>
        <dbReference type="EMBL" id="OMJ17615.1"/>
    </source>
</evidence>
<sequence length="480" mass="55471">MNSKKIKKFGKISKNCKENAVNLNKGSKKAKNIRSDAINKKERELKYVDGENRTLENRLEYFNESNEERECIKKADYRFGNNVCKSFNDVGKRNSYYNELDIYDLEKGGPELNEYGSKTRKYICMYCFKRFNRPSSLKTHTFVHTGEKPYKCSLFGCGKSFSVLSNLRRHYKVHLNERKMKKLSVKQKGLLLEAIGNGTLLDIVEKNRSAANFVIQYYNSPTLQQYPEFVEVASLIIKNKYNIKKDYDVDTYSEYEKNEFGSNEKFDEYRYDDIQPENFNQNDNIKSITEATDFKGKSSCISSYQNFIEYNPTQKNLFGYTEPNPDAFEINKSQYQHIHNSGNNNIFNTDTSYTTGLNIFEPFQEIISRNDRNLMYFPDGSSKIGNPKLKTESNFGINNNIPPLSSFNNVIFDNLNQKRSYTMDSFKPHKKACLDFSGFVGKGDFTNESDSDDDDGSNTPLKLQVIQNDLSKIISKSNGC</sequence>
<feature type="domain" description="C2H2-type" evidence="6">
    <location>
        <begin position="150"/>
        <end position="179"/>
    </location>
</feature>
<proteinExistence type="predicted"/>
<feature type="domain" description="C2H2-type" evidence="6">
    <location>
        <begin position="122"/>
        <end position="149"/>
    </location>
</feature>
<dbReference type="PROSITE" id="PS00028">
    <property type="entry name" value="ZINC_FINGER_C2H2_1"/>
    <property type="match status" value="2"/>
</dbReference>
<keyword evidence="8" id="KW-1185">Reference proteome</keyword>
<dbReference type="AlphaFoldDB" id="A0A1R1XSL5"/>
<evidence type="ECO:0000259" key="6">
    <source>
        <dbReference type="PROSITE" id="PS50157"/>
    </source>
</evidence>
<evidence type="ECO:0000256" key="3">
    <source>
        <dbReference type="ARBA" id="ARBA00022771"/>
    </source>
</evidence>
<keyword evidence="1" id="KW-0479">Metal-binding</keyword>
<gene>
    <name evidence="7" type="ORF">AYI70_g5866</name>
</gene>
<dbReference type="GO" id="GO:0008270">
    <property type="term" value="F:zinc ion binding"/>
    <property type="evidence" value="ECO:0007669"/>
    <property type="project" value="UniProtKB-KW"/>
</dbReference>
<dbReference type="GO" id="GO:0000981">
    <property type="term" value="F:DNA-binding transcription factor activity, RNA polymerase II-specific"/>
    <property type="evidence" value="ECO:0007669"/>
    <property type="project" value="TreeGrafter"/>
</dbReference>
<dbReference type="GO" id="GO:0031519">
    <property type="term" value="C:PcG protein complex"/>
    <property type="evidence" value="ECO:0007669"/>
    <property type="project" value="TreeGrafter"/>
</dbReference>
<name>A0A1R1XSL5_9FUNG</name>
<dbReference type="STRING" id="133412.A0A1R1XSL5"/>
<dbReference type="InterPro" id="IPR036236">
    <property type="entry name" value="Znf_C2H2_sf"/>
</dbReference>
<accession>A0A1R1XSL5</accession>
<dbReference type="EMBL" id="LSSN01001993">
    <property type="protein sequence ID" value="OMJ17615.1"/>
    <property type="molecule type" value="Genomic_DNA"/>
</dbReference>
<dbReference type="Pfam" id="PF00096">
    <property type="entry name" value="zf-C2H2"/>
    <property type="match status" value="2"/>
</dbReference>
<dbReference type="SMART" id="SM00355">
    <property type="entry name" value="ZnF_C2H2"/>
    <property type="match status" value="2"/>
</dbReference>
<evidence type="ECO:0000256" key="4">
    <source>
        <dbReference type="ARBA" id="ARBA00022833"/>
    </source>
</evidence>
<dbReference type="GO" id="GO:0000978">
    <property type="term" value="F:RNA polymerase II cis-regulatory region sequence-specific DNA binding"/>
    <property type="evidence" value="ECO:0007669"/>
    <property type="project" value="TreeGrafter"/>
</dbReference>
<evidence type="ECO:0000256" key="1">
    <source>
        <dbReference type="ARBA" id="ARBA00022723"/>
    </source>
</evidence>
<keyword evidence="2" id="KW-0677">Repeat</keyword>
<comment type="caution">
    <text evidence="7">The sequence shown here is derived from an EMBL/GenBank/DDBJ whole genome shotgun (WGS) entry which is preliminary data.</text>
</comment>
<dbReference type="SUPFAM" id="SSF57667">
    <property type="entry name" value="beta-beta-alpha zinc fingers"/>
    <property type="match status" value="1"/>
</dbReference>
<dbReference type="Gene3D" id="3.30.160.60">
    <property type="entry name" value="Classic Zinc Finger"/>
    <property type="match status" value="2"/>
</dbReference>
<keyword evidence="3 5" id="KW-0863">Zinc-finger</keyword>
<evidence type="ECO:0000313" key="8">
    <source>
        <dbReference type="Proteomes" id="UP000187283"/>
    </source>
</evidence>
<dbReference type="InterPro" id="IPR013087">
    <property type="entry name" value="Znf_C2H2_type"/>
</dbReference>
<dbReference type="PANTHER" id="PTHR14003">
    <property type="entry name" value="TRANSCRIPTIONAL REPRESSOR PROTEIN YY"/>
    <property type="match status" value="1"/>
</dbReference>
<dbReference type="PANTHER" id="PTHR14003:SF20">
    <property type="entry name" value="FINGER DOMAIN PROTEIN, PUTATIVE (AFU_ORTHOLOGUE AFUA_4G10380)-RELATED"/>
    <property type="match status" value="1"/>
</dbReference>
<keyword evidence="4" id="KW-0862">Zinc</keyword>
<organism evidence="7 8">
    <name type="scientific">Smittium culicis</name>
    <dbReference type="NCBI Taxonomy" id="133412"/>
    <lineage>
        <taxon>Eukaryota</taxon>
        <taxon>Fungi</taxon>
        <taxon>Fungi incertae sedis</taxon>
        <taxon>Zoopagomycota</taxon>
        <taxon>Kickxellomycotina</taxon>
        <taxon>Harpellomycetes</taxon>
        <taxon>Harpellales</taxon>
        <taxon>Legeriomycetaceae</taxon>
        <taxon>Smittium</taxon>
    </lineage>
</organism>
<reference evidence="7 8" key="1">
    <citation type="submission" date="2017-01" db="EMBL/GenBank/DDBJ databases">
        <authorList>
            <person name="Mah S.A."/>
            <person name="Swanson W.J."/>
            <person name="Moy G.W."/>
            <person name="Vacquier V.D."/>
        </authorList>
    </citation>
    <scope>NUCLEOTIDE SEQUENCE [LARGE SCALE GENOMIC DNA]</scope>
    <source>
        <strain evidence="7 8">GSMNP</strain>
    </source>
</reference>
<dbReference type="FunFam" id="3.30.160.60:FF:000358">
    <property type="entry name" value="zinc finger protein 24"/>
    <property type="match status" value="1"/>
</dbReference>
<dbReference type="GO" id="GO:0000785">
    <property type="term" value="C:chromatin"/>
    <property type="evidence" value="ECO:0007669"/>
    <property type="project" value="TreeGrafter"/>
</dbReference>
<evidence type="ECO:0000256" key="2">
    <source>
        <dbReference type="ARBA" id="ARBA00022737"/>
    </source>
</evidence>